<keyword evidence="5" id="KW-1185">Reference proteome</keyword>
<dbReference type="EMBL" id="BPQH01000047">
    <property type="protein sequence ID" value="GJD54031.1"/>
    <property type="molecule type" value="Genomic_DNA"/>
</dbReference>
<dbReference type="InterPro" id="IPR023393">
    <property type="entry name" value="START-like_dom_sf"/>
</dbReference>
<evidence type="ECO:0000259" key="3">
    <source>
        <dbReference type="Pfam" id="PF08327"/>
    </source>
</evidence>
<dbReference type="RefSeq" id="WP_407068160.1">
    <property type="nucleotide sequence ID" value="NZ_BPQH01000047.1"/>
</dbReference>
<name>A0ABQ4R8H4_9HYPH</name>
<feature type="domain" description="Activator of Hsp90 ATPase homologue 1/2-like C-terminal" evidence="3">
    <location>
        <begin position="41"/>
        <end position="170"/>
    </location>
</feature>
<evidence type="ECO:0000256" key="2">
    <source>
        <dbReference type="SAM" id="MobiDB-lite"/>
    </source>
</evidence>
<evidence type="ECO:0000256" key="1">
    <source>
        <dbReference type="ARBA" id="ARBA00006817"/>
    </source>
</evidence>
<protein>
    <recommendedName>
        <fullName evidence="3">Activator of Hsp90 ATPase homologue 1/2-like C-terminal domain-containing protein</fullName>
    </recommendedName>
</protein>
<comment type="similarity">
    <text evidence="1">Belongs to the AHA1 family.</text>
</comment>
<organism evidence="4 5">
    <name type="scientific">Methylobacterium crusticola</name>
    <dbReference type="NCBI Taxonomy" id="1697972"/>
    <lineage>
        <taxon>Bacteria</taxon>
        <taxon>Pseudomonadati</taxon>
        <taxon>Pseudomonadota</taxon>
        <taxon>Alphaproteobacteria</taxon>
        <taxon>Hyphomicrobiales</taxon>
        <taxon>Methylobacteriaceae</taxon>
        <taxon>Methylobacterium</taxon>
    </lineage>
</organism>
<proteinExistence type="inferred from homology"/>
<dbReference type="Pfam" id="PF08327">
    <property type="entry name" value="AHSA1"/>
    <property type="match status" value="1"/>
</dbReference>
<feature type="region of interest" description="Disordered" evidence="2">
    <location>
        <begin position="1"/>
        <end position="22"/>
    </location>
</feature>
<reference evidence="4" key="1">
    <citation type="journal article" date="2021" name="Front. Microbiol.">
        <title>Comprehensive Comparative Genomics and Phenotyping of Methylobacterium Species.</title>
        <authorList>
            <person name="Alessa O."/>
            <person name="Ogura Y."/>
            <person name="Fujitani Y."/>
            <person name="Takami H."/>
            <person name="Hayashi T."/>
            <person name="Sahin N."/>
            <person name="Tani A."/>
        </authorList>
    </citation>
    <scope>NUCLEOTIDE SEQUENCE</scope>
    <source>
        <strain evidence="4">KCTC 52305</strain>
    </source>
</reference>
<dbReference type="SUPFAM" id="SSF55961">
    <property type="entry name" value="Bet v1-like"/>
    <property type="match status" value="1"/>
</dbReference>
<dbReference type="CDD" id="cd07826">
    <property type="entry name" value="SRPBCC_CalC_Aha1-like_9"/>
    <property type="match status" value="1"/>
</dbReference>
<evidence type="ECO:0000313" key="4">
    <source>
        <dbReference type="EMBL" id="GJD54031.1"/>
    </source>
</evidence>
<dbReference type="Gene3D" id="3.30.530.20">
    <property type="match status" value="1"/>
</dbReference>
<gene>
    <name evidence="4" type="ORF">OPKNFCMD_6811</name>
</gene>
<sequence length="178" mass="19521">MTSAQLMNAGRQSDPAVGKASTTVERISARELAITRTVDGPARIVFEAWSRPELFQRWWVPKSCSVSLISFEADIRTGGTYRLLMGNPSSEGPMAFFGRYIEVTPHARLVWTNDEGGEDGAVTTVTFEERDGATHVVVHELYPSKEALDDALASGSTSGWGEQFEQLDDLIVLLKAEV</sequence>
<accession>A0ABQ4R8H4</accession>
<evidence type="ECO:0000313" key="5">
    <source>
        <dbReference type="Proteomes" id="UP001055167"/>
    </source>
</evidence>
<dbReference type="InterPro" id="IPR013538">
    <property type="entry name" value="ASHA1/2-like_C"/>
</dbReference>
<dbReference type="Proteomes" id="UP001055167">
    <property type="component" value="Unassembled WGS sequence"/>
</dbReference>
<reference evidence="4" key="2">
    <citation type="submission" date="2021-08" db="EMBL/GenBank/DDBJ databases">
        <authorList>
            <person name="Tani A."/>
            <person name="Ola A."/>
            <person name="Ogura Y."/>
            <person name="Katsura K."/>
            <person name="Hayashi T."/>
        </authorList>
    </citation>
    <scope>NUCLEOTIDE SEQUENCE</scope>
    <source>
        <strain evidence="4">KCTC 52305</strain>
    </source>
</reference>
<comment type="caution">
    <text evidence="4">The sequence shown here is derived from an EMBL/GenBank/DDBJ whole genome shotgun (WGS) entry which is preliminary data.</text>
</comment>